<accession>A0A843U9S4</accession>
<dbReference type="Proteomes" id="UP000652761">
    <property type="component" value="Unassembled WGS sequence"/>
</dbReference>
<organism evidence="6 7">
    <name type="scientific">Colocasia esculenta</name>
    <name type="common">Wild taro</name>
    <name type="synonym">Arum esculentum</name>
    <dbReference type="NCBI Taxonomy" id="4460"/>
    <lineage>
        <taxon>Eukaryota</taxon>
        <taxon>Viridiplantae</taxon>
        <taxon>Streptophyta</taxon>
        <taxon>Embryophyta</taxon>
        <taxon>Tracheophyta</taxon>
        <taxon>Spermatophyta</taxon>
        <taxon>Magnoliopsida</taxon>
        <taxon>Liliopsida</taxon>
        <taxon>Araceae</taxon>
        <taxon>Aroideae</taxon>
        <taxon>Colocasieae</taxon>
        <taxon>Colocasia</taxon>
    </lineage>
</organism>
<reference evidence="6" key="1">
    <citation type="submission" date="2017-07" db="EMBL/GenBank/DDBJ databases">
        <title>Taro Niue Genome Assembly and Annotation.</title>
        <authorList>
            <person name="Atibalentja N."/>
            <person name="Keating K."/>
            <person name="Fields C.J."/>
        </authorList>
    </citation>
    <scope>NUCLEOTIDE SEQUENCE</scope>
    <source>
        <strain evidence="6">Niue_2</strain>
        <tissue evidence="6">Leaf</tissue>
    </source>
</reference>
<dbReference type="OrthoDB" id="1885111at2759"/>
<sequence length="320" mass="35067">MMEMEPFPFYQEDAMGSTAAAATSAAMEELFSWDFRGLSDTAFDPSPLPSAGDMLLPWGEEYDLPANSLSSPPPPPPPPPPVPPVPAPGVEMLQYWAVPPGMQPPPRAPAPPLLPEQITPPAQGVRRSAFVGYEMRRRYGGCRRTGEGNIHRRVLECLKRMPVEKEERKAAEGSRCFRHMMRERRRREKLSQSYADLHSMIVPRPKANKNAIVLSAAAYVRELKSKKDALLRRHQELRASLGDRGASGSGRPEGATVKLRVGNPTSAVDSMIAALRELKGMDVRARSIRSCADGKELSAVIDVETKVGTTAPTRPLLPAS</sequence>
<proteinExistence type="inferred from homology"/>
<evidence type="ECO:0000313" key="7">
    <source>
        <dbReference type="Proteomes" id="UP000652761"/>
    </source>
</evidence>
<evidence type="ECO:0000256" key="3">
    <source>
        <dbReference type="ARBA" id="ARBA00023163"/>
    </source>
</evidence>
<evidence type="ECO:0000259" key="5">
    <source>
        <dbReference type="PROSITE" id="PS50888"/>
    </source>
</evidence>
<dbReference type="Pfam" id="PF00010">
    <property type="entry name" value="HLH"/>
    <property type="match status" value="1"/>
</dbReference>
<protein>
    <recommendedName>
        <fullName evidence="5">BHLH domain-containing protein</fullName>
    </recommendedName>
</protein>
<evidence type="ECO:0000256" key="1">
    <source>
        <dbReference type="ARBA" id="ARBA00005510"/>
    </source>
</evidence>
<gene>
    <name evidence="6" type="ORF">Taro_011131</name>
</gene>
<dbReference type="SMART" id="SM00353">
    <property type="entry name" value="HLH"/>
    <property type="match status" value="1"/>
</dbReference>
<feature type="compositionally biased region" description="Pro residues" evidence="4">
    <location>
        <begin position="71"/>
        <end position="86"/>
    </location>
</feature>
<name>A0A843U9S4_COLES</name>
<comment type="similarity">
    <text evidence="1">Belongs to the bHLH protein family.</text>
</comment>
<dbReference type="Gene3D" id="4.10.280.10">
    <property type="entry name" value="Helix-loop-helix DNA-binding domain"/>
    <property type="match status" value="1"/>
</dbReference>
<dbReference type="PANTHER" id="PTHR46665">
    <property type="entry name" value="TRANSCRIPTION FACTOR BHLH041-RELATED-RELATED"/>
    <property type="match status" value="1"/>
</dbReference>
<dbReference type="SUPFAM" id="SSF47459">
    <property type="entry name" value="HLH, helix-loop-helix DNA-binding domain"/>
    <property type="match status" value="1"/>
</dbReference>
<dbReference type="GO" id="GO:0046983">
    <property type="term" value="F:protein dimerization activity"/>
    <property type="evidence" value="ECO:0007669"/>
    <property type="project" value="InterPro"/>
</dbReference>
<dbReference type="InterPro" id="IPR044658">
    <property type="entry name" value="bHLH92/bHLH041-like"/>
</dbReference>
<feature type="domain" description="BHLH" evidence="5">
    <location>
        <begin position="174"/>
        <end position="223"/>
    </location>
</feature>
<dbReference type="PROSITE" id="PS50888">
    <property type="entry name" value="BHLH"/>
    <property type="match status" value="1"/>
</dbReference>
<keyword evidence="7" id="KW-1185">Reference proteome</keyword>
<dbReference type="InterPro" id="IPR036638">
    <property type="entry name" value="HLH_DNA-bd_sf"/>
</dbReference>
<dbReference type="AlphaFoldDB" id="A0A843U9S4"/>
<evidence type="ECO:0000256" key="4">
    <source>
        <dbReference type="SAM" id="MobiDB-lite"/>
    </source>
</evidence>
<dbReference type="InterPro" id="IPR011598">
    <property type="entry name" value="bHLH_dom"/>
</dbReference>
<evidence type="ECO:0000256" key="2">
    <source>
        <dbReference type="ARBA" id="ARBA00023015"/>
    </source>
</evidence>
<keyword evidence="2" id="KW-0805">Transcription regulation</keyword>
<dbReference type="PANTHER" id="PTHR46665:SF6">
    <property type="entry name" value="TRANSCRIPTION FACTOR BHLH92"/>
    <property type="match status" value="1"/>
</dbReference>
<comment type="caution">
    <text evidence="6">The sequence shown here is derived from an EMBL/GenBank/DDBJ whole genome shotgun (WGS) entry which is preliminary data.</text>
</comment>
<evidence type="ECO:0000313" key="6">
    <source>
        <dbReference type="EMBL" id="MQL78700.1"/>
    </source>
</evidence>
<keyword evidence="3" id="KW-0804">Transcription</keyword>
<feature type="region of interest" description="Disordered" evidence="4">
    <location>
        <begin position="62"/>
        <end position="86"/>
    </location>
</feature>
<dbReference type="EMBL" id="NMUH01000413">
    <property type="protein sequence ID" value="MQL78700.1"/>
    <property type="molecule type" value="Genomic_DNA"/>
</dbReference>